<dbReference type="EMBL" id="CM045758">
    <property type="protein sequence ID" value="KAI8028773.1"/>
    <property type="molecule type" value="Genomic_DNA"/>
</dbReference>
<evidence type="ECO:0000313" key="2">
    <source>
        <dbReference type="Proteomes" id="UP001060215"/>
    </source>
</evidence>
<dbReference type="Proteomes" id="UP001060215">
    <property type="component" value="Chromosome 1"/>
</dbReference>
<accession>A0ACC0ISW6</accession>
<name>A0ACC0ISW6_9ERIC</name>
<keyword evidence="2" id="KW-1185">Reference proteome</keyword>
<sequence>MTLIEEINQKLDEAVPVKYPQQISDFFRVTWQFFNWNPVPRYVPTDWPVVFVSVHFLVMLKIVVCMIFRDISYNQMSGEIPYNIGFLQVATLSLQGNSLTVKIPEVIGLMQALAVLDLSENELVGPIPPILGNLSYIGKLYLHGNKLTGPIPPELGNMSKLSYLPTHGESSTGRIATRDIVQFVPMRDVHGGQISIVQSLLEELPGQFLTYMRSRDIKPHTVNLPQAPFQDHPV</sequence>
<comment type="caution">
    <text evidence="1">The sequence shown here is derived from an EMBL/GenBank/DDBJ whole genome shotgun (WGS) entry which is preliminary data.</text>
</comment>
<organism evidence="1 2">
    <name type="scientific">Camellia lanceoleosa</name>
    <dbReference type="NCBI Taxonomy" id="1840588"/>
    <lineage>
        <taxon>Eukaryota</taxon>
        <taxon>Viridiplantae</taxon>
        <taxon>Streptophyta</taxon>
        <taxon>Embryophyta</taxon>
        <taxon>Tracheophyta</taxon>
        <taxon>Spermatophyta</taxon>
        <taxon>Magnoliopsida</taxon>
        <taxon>eudicotyledons</taxon>
        <taxon>Gunneridae</taxon>
        <taxon>Pentapetalae</taxon>
        <taxon>asterids</taxon>
        <taxon>Ericales</taxon>
        <taxon>Theaceae</taxon>
        <taxon>Camellia</taxon>
    </lineage>
</organism>
<proteinExistence type="predicted"/>
<evidence type="ECO:0000313" key="1">
    <source>
        <dbReference type="EMBL" id="KAI8028773.1"/>
    </source>
</evidence>
<reference evidence="1 2" key="1">
    <citation type="journal article" date="2022" name="Plant J.">
        <title>Chromosome-level genome of Camellia lanceoleosa provides a valuable resource for understanding genome evolution and self-incompatibility.</title>
        <authorList>
            <person name="Gong W."/>
            <person name="Xiao S."/>
            <person name="Wang L."/>
            <person name="Liao Z."/>
            <person name="Chang Y."/>
            <person name="Mo W."/>
            <person name="Hu G."/>
            <person name="Li W."/>
            <person name="Zhao G."/>
            <person name="Zhu H."/>
            <person name="Hu X."/>
            <person name="Ji K."/>
            <person name="Xiang X."/>
            <person name="Song Q."/>
            <person name="Yuan D."/>
            <person name="Jin S."/>
            <person name="Zhang L."/>
        </authorList>
    </citation>
    <scope>NUCLEOTIDE SEQUENCE [LARGE SCALE GENOMIC DNA]</scope>
    <source>
        <strain evidence="1">SQ_2022a</strain>
    </source>
</reference>
<gene>
    <name evidence="1" type="ORF">LOK49_LG01G01161</name>
</gene>
<protein>
    <submittedName>
        <fullName evidence="1">LRR receptor-like serine/threonine-protein kinase ERL1</fullName>
    </submittedName>
</protein>